<keyword evidence="2 6" id="KW-0479">Metal-binding</keyword>
<keyword evidence="8" id="KW-0223">Dioxygenase</keyword>
<proteinExistence type="inferred from homology"/>
<feature type="domain" description="Fe2OG dioxygenase" evidence="7">
    <location>
        <begin position="162"/>
        <end position="265"/>
    </location>
</feature>
<dbReference type="GO" id="GO:0046872">
    <property type="term" value="F:metal ion binding"/>
    <property type="evidence" value="ECO:0007669"/>
    <property type="project" value="UniProtKB-KW"/>
</dbReference>
<dbReference type="Gene3D" id="2.60.120.330">
    <property type="entry name" value="B-lactam Antibiotic, Isopenicillin N Synthase, Chain"/>
    <property type="match status" value="1"/>
</dbReference>
<dbReference type="GO" id="GO:0016706">
    <property type="term" value="F:2-oxoglutarate-dependent dioxygenase activity"/>
    <property type="evidence" value="ECO:0007669"/>
    <property type="project" value="UniProtKB-ARBA"/>
</dbReference>
<accession>A0A8S0UKP2</accession>
<dbReference type="PROSITE" id="PS51471">
    <property type="entry name" value="FE2OG_OXY"/>
    <property type="match status" value="1"/>
</dbReference>
<dbReference type="InterPro" id="IPR026992">
    <property type="entry name" value="DIOX_N"/>
</dbReference>
<keyword evidence="4 6" id="KW-0408">Iron</keyword>
<dbReference type="EMBL" id="CACTIH010007823">
    <property type="protein sequence ID" value="CAA3018347.1"/>
    <property type="molecule type" value="Genomic_DNA"/>
</dbReference>
<dbReference type="InterPro" id="IPR050231">
    <property type="entry name" value="Iron_ascorbate_oxido_reductase"/>
</dbReference>
<protein>
    <submittedName>
        <fullName evidence="8">Probable 2-oxoglutarate-dependent dioxygenase AOP1</fullName>
    </submittedName>
</protein>
<evidence type="ECO:0000256" key="1">
    <source>
        <dbReference type="ARBA" id="ARBA00008056"/>
    </source>
</evidence>
<dbReference type="AlphaFoldDB" id="A0A8S0UKP2"/>
<dbReference type="OrthoDB" id="288590at2759"/>
<dbReference type="Pfam" id="PF03171">
    <property type="entry name" value="2OG-FeII_Oxy"/>
    <property type="match status" value="1"/>
</dbReference>
<dbReference type="GO" id="GO:0009805">
    <property type="term" value="P:coumarin biosynthetic process"/>
    <property type="evidence" value="ECO:0007669"/>
    <property type="project" value="UniProtKB-ARBA"/>
</dbReference>
<dbReference type="Gramene" id="OE9A011625T1">
    <property type="protein sequence ID" value="OE9A011625C1"/>
    <property type="gene ID" value="OE9A011625"/>
</dbReference>
<keyword evidence="3 6" id="KW-0560">Oxidoreductase</keyword>
<comment type="function">
    <text evidence="5">Probable 2-oxoglutarate-dependent dioxygenase that may be involved in glucosinolates biosynthesis. May play a role in the production of aliphatic glucosinolates.</text>
</comment>
<evidence type="ECO:0000256" key="6">
    <source>
        <dbReference type="RuleBase" id="RU003682"/>
    </source>
</evidence>
<evidence type="ECO:0000313" key="9">
    <source>
        <dbReference type="Proteomes" id="UP000594638"/>
    </source>
</evidence>
<dbReference type="Pfam" id="PF14226">
    <property type="entry name" value="DIOX_N"/>
    <property type="match status" value="1"/>
</dbReference>
<evidence type="ECO:0000256" key="3">
    <source>
        <dbReference type="ARBA" id="ARBA00023002"/>
    </source>
</evidence>
<name>A0A8S0UKP2_OLEEU</name>
<evidence type="ECO:0000313" key="8">
    <source>
        <dbReference type="EMBL" id="CAA3018347.1"/>
    </source>
</evidence>
<evidence type="ECO:0000256" key="4">
    <source>
        <dbReference type="ARBA" id="ARBA00023004"/>
    </source>
</evidence>
<dbReference type="InterPro" id="IPR005123">
    <property type="entry name" value="Oxoglu/Fe-dep_dioxygenase_dom"/>
</dbReference>
<comment type="caution">
    <text evidence="8">The sequence shown here is derived from an EMBL/GenBank/DDBJ whole genome shotgun (WGS) entry which is preliminary data.</text>
</comment>
<evidence type="ECO:0000256" key="5">
    <source>
        <dbReference type="ARBA" id="ARBA00057022"/>
    </source>
</evidence>
<comment type="similarity">
    <text evidence="1 6">Belongs to the iron/ascorbate-dependent oxidoreductase family.</text>
</comment>
<dbReference type="FunFam" id="2.60.120.330:FF:000022">
    <property type="entry name" value="Probable 2-oxoglutarate-dependent dioxygenase AOP1.2"/>
    <property type="match status" value="1"/>
</dbReference>
<dbReference type="SUPFAM" id="SSF51197">
    <property type="entry name" value="Clavaminate synthase-like"/>
    <property type="match status" value="1"/>
</dbReference>
<dbReference type="Proteomes" id="UP000594638">
    <property type="component" value="Unassembled WGS sequence"/>
</dbReference>
<keyword evidence="9" id="KW-1185">Reference proteome</keyword>
<sequence>MDSLTRPTLPIIDFAKNNLKPGSSSWLSLSKDVVRALEDYGCFIVIYSEVSSELHQAIFRAAEELFDLPTEMKVLNTSDTPSHGYVGQEPIIPLYEGLGIENATTFEGVQRFTNLLWPSGNERFSETVLAYSNIVAGLDQVVMKMVAENYGIEKELESLLGSISYLLRLIKYRGPEINGTNLGIVPHTDKSFMSILHQHQVKGLEIKTNDDEWMAIDPYPSSFIVMAGDAFMAWTNGRIQPAYHRVIMRGNEERYSLGLFSFIKDFTIQVADELVDDEHPLQFKPFDHYKYIHFYYTEEGKRSKCPIKDYCGV</sequence>
<dbReference type="InterPro" id="IPR027443">
    <property type="entry name" value="IPNS-like_sf"/>
</dbReference>
<evidence type="ECO:0000259" key="7">
    <source>
        <dbReference type="PROSITE" id="PS51471"/>
    </source>
</evidence>
<gene>
    <name evidence="8" type="ORF">OLEA9_A011625</name>
</gene>
<dbReference type="GO" id="GO:0002238">
    <property type="term" value="P:response to molecule of fungal origin"/>
    <property type="evidence" value="ECO:0007669"/>
    <property type="project" value="UniProtKB-ARBA"/>
</dbReference>
<reference evidence="8 9" key="1">
    <citation type="submission" date="2019-12" db="EMBL/GenBank/DDBJ databases">
        <authorList>
            <person name="Alioto T."/>
            <person name="Alioto T."/>
            <person name="Gomez Garrido J."/>
        </authorList>
    </citation>
    <scope>NUCLEOTIDE SEQUENCE [LARGE SCALE GENOMIC DNA]</scope>
</reference>
<evidence type="ECO:0000256" key="2">
    <source>
        <dbReference type="ARBA" id="ARBA00022723"/>
    </source>
</evidence>
<dbReference type="InterPro" id="IPR044861">
    <property type="entry name" value="IPNS-like_FE2OG_OXY"/>
</dbReference>
<organism evidence="8 9">
    <name type="scientific">Olea europaea subsp. europaea</name>
    <dbReference type="NCBI Taxonomy" id="158383"/>
    <lineage>
        <taxon>Eukaryota</taxon>
        <taxon>Viridiplantae</taxon>
        <taxon>Streptophyta</taxon>
        <taxon>Embryophyta</taxon>
        <taxon>Tracheophyta</taxon>
        <taxon>Spermatophyta</taxon>
        <taxon>Magnoliopsida</taxon>
        <taxon>eudicotyledons</taxon>
        <taxon>Gunneridae</taxon>
        <taxon>Pentapetalae</taxon>
        <taxon>asterids</taxon>
        <taxon>lamiids</taxon>
        <taxon>Lamiales</taxon>
        <taxon>Oleaceae</taxon>
        <taxon>Oleeae</taxon>
        <taxon>Olea</taxon>
    </lineage>
</organism>
<dbReference type="PANTHER" id="PTHR47990">
    <property type="entry name" value="2-OXOGLUTARATE (2OG) AND FE(II)-DEPENDENT OXYGENASE SUPERFAMILY PROTEIN-RELATED"/>
    <property type="match status" value="1"/>
</dbReference>